<evidence type="ECO:0000256" key="1">
    <source>
        <dbReference type="SAM" id="MobiDB-lite"/>
    </source>
</evidence>
<reference evidence="3 4" key="1">
    <citation type="journal article" date="2016" name="Mol. Biol. Evol.">
        <title>Comparative Genomics of Early-Diverging Mushroom-Forming Fungi Provides Insights into the Origins of Lignocellulose Decay Capabilities.</title>
        <authorList>
            <person name="Nagy L.G."/>
            <person name="Riley R."/>
            <person name="Tritt A."/>
            <person name="Adam C."/>
            <person name="Daum C."/>
            <person name="Floudas D."/>
            <person name="Sun H."/>
            <person name="Yadav J.S."/>
            <person name="Pangilinan J."/>
            <person name="Larsson K.H."/>
            <person name="Matsuura K."/>
            <person name="Barry K."/>
            <person name="Labutti K."/>
            <person name="Kuo R."/>
            <person name="Ohm R.A."/>
            <person name="Bhattacharya S.S."/>
            <person name="Shirouzu T."/>
            <person name="Yoshinaga Y."/>
            <person name="Martin F.M."/>
            <person name="Grigoriev I.V."/>
            <person name="Hibbett D.S."/>
        </authorList>
    </citation>
    <scope>NUCLEOTIDE SEQUENCE [LARGE SCALE GENOMIC DNA]</scope>
    <source>
        <strain evidence="3 4">CBS 109695</strain>
    </source>
</reference>
<evidence type="ECO:0000313" key="3">
    <source>
        <dbReference type="EMBL" id="KZP20507.1"/>
    </source>
</evidence>
<organism evidence="3 4">
    <name type="scientific">Athelia psychrophila</name>
    <dbReference type="NCBI Taxonomy" id="1759441"/>
    <lineage>
        <taxon>Eukaryota</taxon>
        <taxon>Fungi</taxon>
        <taxon>Dikarya</taxon>
        <taxon>Basidiomycota</taxon>
        <taxon>Agaricomycotina</taxon>
        <taxon>Agaricomycetes</taxon>
        <taxon>Agaricomycetidae</taxon>
        <taxon>Atheliales</taxon>
        <taxon>Atheliaceae</taxon>
        <taxon>Athelia</taxon>
    </lineage>
</organism>
<dbReference type="Proteomes" id="UP000076532">
    <property type="component" value="Unassembled WGS sequence"/>
</dbReference>
<dbReference type="AlphaFoldDB" id="A0A166J517"/>
<accession>A0A166J517</accession>
<evidence type="ECO:0000313" key="2">
    <source>
        <dbReference type="EMBL" id="KZP05194.1"/>
    </source>
</evidence>
<dbReference type="EMBL" id="KV417554">
    <property type="protein sequence ID" value="KZP20507.1"/>
    <property type="molecule type" value="Genomic_DNA"/>
</dbReference>
<evidence type="ECO:0000313" key="4">
    <source>
        <dbReference type="Proteomes" id="UP000076532"/>
    </source>
</evidence>
<dbReference type="EMBL" id="KV417856">
    <property type="protein sequence ID" value="KZP05194.1"/>
    <property type="molecule type" value="Genomic_DNA"/>
</dbReference>
<protein>
    <submittedName>
        <fullName evidence="3">Uncharacterized protein</fullName>
    </submittedName>
</protein>
<name>A0A166J517_9AGAM</name>
<keyword evidence="4" id="KW-1185">Reference proteome</keyword>
<sequence length="60" mass="6508">MPVHACASRASPTSRVGDAAAPYGHARPCVARGRVGAYVERRWRGVKHHHDRMPSFGPCA</sequence>
<feature type="region of interest" description="Disordered" evidence="1">
    <location>
        <begin position="1"/>
        <end position="22"/>
    </location>
</feature>
<proteinExistence type="predicted"/>
<gene>
    <name evidence="3" type="ORF">FIBSPDRAFT_861514</name>
    <name evidence="2" type="ORF">FIBSPDRAFT_877804</name>
</gene>